<dbReference type="SUPFAM" id="SSF56112">
    <property type="entry name" value="Protein kinase-like (PK-like)"/>
    <property type="match status" value="1"/>
</dbReference>
<dbReference type="RefSeq" id="WP_183955780.1">
    <property type="nucleotide sequence ID" value="NZ_JACIEB010000005.1"/>
</dbReference>
<dbReference type="Pfam" id="PF01636">
    <property type="entry name" value="APH"/>
    <property type="match status" value="1"/>
</dbReference>
<proteinExistence type="predicted"/>
<evidence type="ECO:0000313" key="3">
    <source>
        <dbReference type="Proteomes" id="UP000552757"/>
    </source>
</evidence>
<sequence length="460" mass="50695">MSAAASDAAVADEEAQIRAWLAEHIGGTVTAFERLPRWRPSWQVTVERGGETLALHVRGDRPSGLGICPLRREYDVLRLLQANGIPVPHIHGWCPQPEAIVMAHMNDTPFLGDVDGDPAVQGMVEDYAGHLARIHALDIAPFVAAGLKPGKNAEAVALDYLLLSESHYEAEDQPDALLRFVTGWLRRHLPLHRDTSVLLIGDAPQFFHNGQRVTALYDLELAKLGDPLADLASIRVRDINEPISDVAAVFARYVRDSGCTIDWPVLTYYTVLLFIAVPMMTKATFRKVTPHPAYVEYLSWAMGATRAALEAIAEGEGYALDPVQPVPATPPRDAYAWRDLVAQCGALPTEGFFRAPPAQSLALYLQRLAESGDAIAQAELDDARTILGMADAQASLLEAQLDAFVEQAAPDRDRDLVRYFHRRQMRRLQLLRDYPGPIVTRGLAPLDHLFPDAYPRATAD</sequence>
<protein>
    <submittedName>
        <fullName evidence="2">Aminoglycoside phosphotransferase (APT) family kinase protein</fullName>
    </submittedName>
</protein>
<keyword evidence="3" id="KW-1185">Reference proteome</keyword>
<evidence type="ECO:0000313" key="2">
    <source>
        <dbReference type="EMBL" id="MBB3982717.1"/>
    </source>
</evidence>
<dbReference type="Gene3D" id="3.90.1200.10">
    <property type="match status" value="1"/>
</dbReference>
<organism evidence="2 3">
    <name type="scientific">Sphingobium fontiphilum</name>
    <dbReference type="NCBI Taxonomy" id="944425"/>
    <lineage>
        <taxon>Bacteria</taxon>
        <taxon>Pseudomonadati</taxon>
        <taxon>Pseudomonadota</taxon>
        <taxon>Alphaproteobacteria</taxon>
        <taxon>Sphingomonadales</taxon>
        <taxon>Sphingomonadaceae</taxon>
        <taxon>Sphingobium</taxon>
    </lineage>
</organism>
<name>A0A7W6DH96_9SPHN</name>
<dbReference type="Proteomes" id="UP000552757">
    <property type="component" value="Unassembled WGS sequence"/>
</dbReference>
<feature type="domain" description="Aminoglycoside phosphotransferase" evidence="1">
    <location>
        <begin position="70"/>
        <end position="254"/>
    </location>
</feature>
<accession>A0A7W6DH96</accession>
<evidence type="ECO:0000259" key="1">
    <source>
        <dbReference type="Pfam" id="PF01636"/>
    </source>
</evidence>
<dbReference type="InterPro" id="IPR011009">
    <property type="entry name" value="Kinase-like_dom_sf"/>
</dbReference>
<keyword evidence="2" id="KW-0418">Kinase</keyword>
<dbReference type="EMBL" id="JACIEB010000005">
    <property type="protein sequence ID" value="MBB3982717.1"/>
    <property type="molecule type" value="Genomic_DNA"/>
</dbReference>
<dbReference type="AlphaFoldDB" id="A0A7W6DH96"/>
<reference evidence="2 3" key="1">
    <citation type="submission" date="2020-08" db="EMBL/GenBank/DDBJ databases">
        <title>Genomic Encyclopedia of Type Strains, Phase IV (KMG-IV): sequencing the most valuable type-strain genomes for metagenomic binning, comparative biology and taxonomic classification.</title>
        <authorList>
            <person name="Goeker M."/>
        </authorList>
    </citation>
    <scope>NUCLEOTIDE SEQUENCE [LARGE SCALE GENOMIC DNA]</scope>
    <source>
        <strain evidence="2 3">DSM 29348</strain>
    </source>
</reference>
<comment type="caution">
    <text evidence="2">The sequence shown here is derived from an EMBL/GenBank/DDBJ whole genome shotgun (WGS) entry which is preliminary data.</text>
</comment>
<gene>
    <name evidence="2" type="ORF">GGR44_002383</name>
</gene>
<dbReference type="InterPro" id="IPR002575">
    <property type="entry name" value="Aminoglycoside_PTrfase"/>
</dbReference>
<dbReference type="GO" id="GO:0016301">
    <property type="term" value="F:kinase activity"/>
    <property type="evidence" value="ECO:0007669"/>
    <property type="project" value="UniProtKB-KW"/>
</dbReference>
<keyword evidence="2" id="KW-0808">Transferase</keyword>